<reference evidence="2 3" key="2">
    <citation type="journal article" date="2023" name="Plant Pathol.">
        <title>Dismantling and reorganizing Pseudomonas marginalis sensu#lato.</title>
        <authorList>
            <person name="Sawada H."/>
            <person name="Fujikawa T."/>
            <person name="Satou M."/>
        </authorList>
    </citation>
    <scope>NUCLEOTIDE SEQUENCE [LARGE SCALE GENOMIC DNA]</scope>
    <source>
        <strain evidence="2 3">MAFF 302030</strain>
    </source>
</reference>
<name>A0A9X1YW26_9PSED</name>
<dbReference type="InterPro" id="IPR038692">
    <property type="entry name" value="Cthe_2751_sf"/>
</dbReference>
<gene>
    <name evidence="2" type="ORF">M1B34_13290</name>
</gene>
<reference evidence="2 3" key="1">
    <citation type="journal article" date="2022" name="Int. J. Syst. Evol. Microbiol.">
        <title>Pseudomonas aegrilactucae sp. nov. and Pseudomonas morbosilactucae sp. nov., pathogens causing bacterial rot of lettuce in Japan.</title>
        <authorList>
            <person name="Sawada H."/>
            <person name="Fujikawa T."/>
            <person name="Satou M."/>
        </authorList>
    </citation>
    <scope>NUCLEOTIDE SEQUENCE [LARGE SCALE GENOMIC DNA]</scope>
    <source>
        <strain evidence="2 3">MAFF 302030</strain>
    </source>
</reference>
<evidence type="ECO:0000313" key="3">
    <source>
        <dbReference type="Proteomes" id="UP001155059"/>
    </source>
</evidence>
<proteinExistence type="predicted"/>
<sequence>MHLPPLLPAHKLDTDAASKLVALGFPAVEPVLPALLEWLQDINWPVARVIQPFLAGIGAPLATPIRTVFASGDSLWKYWVIQGVVGECPALARALEPELERLAYEPTPEDREEGVQELAAQVLKKVRSHNPGA</sequence>
<comment type="caution">
    <text evidence="2">The sequence shown here is derived from an EMBL/GenBank/DDBJ whole genome shotgun (WGS) entry which is preliminary data.</text>
</comment>
<dbReference type="EMBL" id="JALQCW010000030">
    <property type="protein sequence ID" value="MCK9798671.1"/>
    <property type="molecule type" value="Genomic_DNA"/>
</dbReference>
<feature type="domain" description="DUF5071" evidence="1">
    <location>
        <begin position="6"/>
        <end position="123"/>
    </location>
</feature>
<dbReference type="Proteomes" id="UP001155059">
    <property type="component" value="Unassembled WGS sequence"/>
</dbReference>
<dbReference type="Pfam" id="PF16804">
    <property type="entry name" value="DUF5071"/>
    <property type="match status" value="1"/>
</dbReference>
<dbReference type="CDD" id="cd11743">
    <property type="entry name" value="Cthe_2751_like"/>
    <property type="match status" value="1"/>
</dbReference>
<accession>A0A9X1YW26</accession>
<dbReference type="AlphaFoldDB" id="A0A9X1YW26"/>
<dbReference type="RefSeq" id="WP_268265368.1">
    <property type="nucleotide sequence ID" value="NZ_JALQCW010000030.1"/>
</dbReference>
<dbReference type="Gene3D" id="1.25.40.750">
    <property type="entry name" value="Domain of unknown function DUF5071"/>
    <property type="match status" value="1"/>
</dbReference>
<evidence type="ECO:0000313" key="2">
    <source>
        <dbReference type="EMBL" id="MCK9798671.1"/>
    </source>
</evidence>
<protein>
    <submittedName>
        <fullName evidence="2">DUF5071 domain-containing protein</fullName>
    </submittedName>
</protein>
<dbReference type="InterPro" id="IPR031837">
    <property type="entry name" value="DUF5071"/>
</dbReference>
<evidence type="ECO:0000259" key="1">
    <source>
        <dbReference type="Pfam" id="PF16804"/>
    </source>
</evidence>
<organism evidence="2 3">
    <name type="scientific">Pseudomonas morbosilactucae</name>
    <dbReference type="NCBI Taxonomy" id="2938197"/>
    <lineage>
        <taxon>Bacteria</taxon>
        <taxon>Pseudomonadati</taxon>
        <taxon>Pseudomonadota</taxon>
        <taxon>Gammaproteobacteria</taxon>
        <taxon>Pseudomonadales</taxon>
        <taxon>Pseudomonadaceae</taxon>
        <taxon>Pseudomonas</taxon>
    </lineage>
</organism>